<keyword evidence="1" id="KW-0472">Membrane</keyword>
<protein>
    <recommendedName>
        <fullName evidence="4">DUF4386 family protein</fullName>
    </recommendedName>
</protein>
<keyword evidence="1" id="KW-1133">Transmembrane helix</keyword>
<keyword evidence="1" id="KW-0812">Transmembrane</keyword>
<feature type="transmembrane region" description="Helical" evidence="1">
    <location>
        <begin position="52"/>
        <end position="75"/>
    </location>
</feature>
<evidence type="ECO:0000313" key="2">
    <source>
        <dbReference type="EMBL" id="QDO90064.1"/>
    </source>
</evidence>
<evidence type="ECO:0000313" key="3">
    <source>
        <dbReference type="Proteomes" id="UP000315395"/>
    </source>
</evidence>
<proteinExistence type="predicted"/>
<dbReference type="KEGG" id="orz:FNH13_18460"/>
<feature type="transmembrane region" description="Helical" evidence="1">
    <location>
        <begin position="131"/>
        <end position="155"/>
    </location>
</feature>
<keyword evidence="3" id="KW-1185">Reference proteome</keyword>
<dbReference type="AlphaFoldDB" id="A0A516GEV9"/>
<name>A0A516GEV9_9MICO</name>
<reference evidence="2 3" key="1">
    <citation type="submission" date="2019-07" db="EMBL/GenBank/DDBJ databases">
        <title>complete genome sequencing of Ornithinimicrobium sp. H23M54.</title>
        <authorList>
            <person name="Bae J.-W."/>
            <person name="Lee S.-Y."/>
        </authorList>
    </citation>
    <scope>NUCLEOTIDE SEQUENCE [LARGE SCALE GENOMIC DNA]</scope>
    <source>
        <strain evidence="2 3">H23M54</strain>
    </source>
</reference>
<organism evidence="2 3">
    <name type="scientific">Ornithinimicrobium ciconiae</name>
    <dbReference type="NCBI Taxonomy" id="2594265"/>
    <lineage>
        <taxon>Bacteria</taxon>
        <taxon>Bacillati</taxon>
        <taxon>Actinomycetota</taxon>
        <taxon>Actinomycetes</taxon>
        <taxon>Micrococcales</taxon>
        <taxon>Ornithinimicrobiaceae</taxon>
        <taxon>Ornithinimicrobium</taxon>
    </lineage>
</organism>
<evidence type="ECO:0008006" key="4">
    <source>
        <dbReference type="Google" id="ProtNLM"/>
    </source>
</evidence>
<gene>
    <name evidence="2" type="ORF">FNH13_18460</name>
</gene>
<evidence type="ECO:0000256" key="1">
    <source>
        <dbReference type="SAM" id="Phobius"/>
    </source>
</evidence>
<accession>A0A516GEV9</accession>
<dbReference type="Proteomes" id="UP000315395">
    <property type="component" value="Chromosome"/>
</dbReference>
<feature type="transmembrane region" description="Helical" evidence="1">
    <location>
        <begin position="12"/>
        <end position="32"/>
    </location>
</feature>
<dbReference type="RefSeq" id="WP_143784790.1">
    <property type="nucleotide sequence ID" value="NZ_CP041616.1"/>
</dbReference>
<sequence length="234" mass="23480">MKPAQLTRTAVAISLVVGAALIVVSVLLMPDFSGGHRERLEAIAAAQATSTISSMSFTVSQLFLAVGLVGVAHLVRSRVPVLATVGAVLVVLGGFGHAVYGGVNVVMLAMAEDLAALDTHAAVLARGEEGIGIPFMAAGLLGTVLGFIVLGVAVWRGGLGPRWVGPLLAVGRLCLRCPLCGDLRGAGPRGLAVLDQPLADGGRGCSGHPTHAGACGGPVTADGPSGHRRAVPAR</sequence>
<feature type="transmembrane region" description="Helical" evidence="1">
    <location>
        <begin position="87"/>
        <end position="111"/>
    </location>
</feature>
<dbReference type="OrthoDB" id="4870096at2"/>
<dbReference type="EMBL" id="CP041616">
    <property type="protein sequence ID" value="QDO90064.1"/>
    <property type="molecule type" value="Genomic_DNA"/>
</dbReference>